<evidence type="ECO:0000313" key="2">
    <source>
        <dbReference type="EMBL" id="CAG7555670.1"/>
    </source>
</evidence>
<proteinExistence type="predicted"/>
<keyword evidence="1" id="KW-0732">Signal</keyword>
<accession>A0A8J2II89</accession>
<comment type="caution">
    <text evidence="2">The sequence shown here is derived from an EMBL/GenBank/DDBJ whole genome shotgun (WGS) entry which is preliminary data.</text>
</comment>
<name>A0A8J2II89_FUSEQ</name>
<dbReference type="AlphaFoldDB" id="A0A8J2II89"/>
<sequence>MRTQFVLSLAFGLVAASPCKPLTSAVTNVPETSLTSSATEAIESTTIETSAVIETSVTEAFTSTIFDATSTGAVSTTLTTRPADSTALFTTETSAETTEQTVTVTLSETTTAEMSTTTTEAAEPTGFFIIAGVGPALGQKLQSSRVPGSVVSFDPTRGSQFEARRFTVDDSTGILTNEGTPMCAFFNTWDRDRAKVSLCNQENRAKGGSYIICDPSPSSGDVLHCNAVKLNCWQTGPGSSQACEEVQDPLWNNQFFIQRNTGANFEGESILLFGQDDLAETFTSEFSTIEKVDLFVNVAMVSAPPA</sequence>
<evidence type="ECO:0000256" key="1">
    <source>
        <dbReference type="SAM" id="SignalP"/>
    </source>
</evidence>
<dbReference type="Proteomes" id="UP000693738">
    <property type="component" value="Unassembled WGS sequence"/>
</dbReference>
<protein>
    <submittedName>
        <fullName evidence="2">Uncharacterized protein</fullName>
    </submittedName>
</protein>
<feature type="chain" id="PRO_5035176576" evidence="1">
    <location>
        <begin position="17"/>
        <end position="306"/>
    </location>
</feature>
<evidence type="ECO:0000313" key="3">
    <source>
        <dbReference type="Proteomes" id="UP000693738"/>
    </source>
</evidence>
<feature type="signal peptide" evidence="1">
    <location>
        <begin position="1"/>
        <end position="16"/>
    </location>
</feature>
<dbReference type="EMBL" id="CAJSTJ010000066">
    <property type="protein sequence ID" value="CAG7555670.1"/>
    <property type="molecule type" value="Genomic_DNA"/>
</dbReference>
<reference evidence="2" key="1">
    <citation type="submission" date="2021-05" db="EMBL/GenBank/DDBJ databases">
        <authorList>
            <person name="Khan N."/>
        </authorList>
    </citation>
    <scope>NUCLEOTIDE SEQUENCE</scope>
</reference>
<gene>
    <name evidence="2" type="ORF">FEQUK3_LOCUS1454</name>
</gene>
<organism evidence="2 3">
    <name type="scientific">Fusarium equiseti</name>
    <name type="common">Fusarium scirpi</name>
    <dbReference type="NCBI Taxonomy" id="61235"/>
    <lineage>
        <taxon>Eukaryota</taxon>
        <taxon>Fungi</taxon>
        <taxon>Dikarya</taxon>
        <taxon>Ascomycota</taxon>
        <taxon>Pezizomycotina</taxon>
        <taxon>Sordariomycetes</taxon>
        <taxon>Hypocreomycetidae</taxon>
        <taxon>Hypocreales</taxon>
        <taxon>Nectriaceae</taxon>
        <taxon>Fusarium</taxon>
        <taxon>Fusarium incarnatum-equiseti species complex</taxon>
    </lineage>
</organism>